<dbReference type="Pfam" id="PF13960">
    <property type="entry name" value="DUF4218"/>
    <property type="match status" value="1"/>
</dbReference>
<keyword evidence="4" id="KW-1185">Reference proteome</keyword>
<gene>
    <name evidence="3" type="ORF">Ahy_B06g083913</name>
</gene>
<dbReference type="AlphaFoldDB" id="A0A444YQT3"/>
<dbReference type="PANTHER" id="PTHR48451">
    <property type="entry name" value="DUF4218 DOMAIN-CONTAINING PROTEIN"/>
    <property type="match status" value="1"/>
</dbReference>
<comment type="caution">
    <text evidence="3">The sequence shown here is derived from an EMBL/GenBank/DDBJ whole genome shotgun (WGS) entry which is preliminary data.</text>
</comment>
<dbReference type="Proteomes" id="UP000289738">
    <property type="component" value="Chromosome B06"/>
</dbReference>
<dbReference type="EMBL" id="SDMP01000016">
    <property type="protein sequence ID" value="RYR04265.1"/>
    <property type="molecule type" value="Genomic_DNA"/>
</dbReference>
<evidence type="ECO:0000313" key="4">
    <source>
        <dbReference type="Proteomes" id="UP000289738"/>
    </source>
</evidence>
<dbReference type="PANTHER" id="PTHR48451:SF1">
    <property type="entry name" value="DUF4218 DOMAIN-CONTAINING PROTEIN"/>
    <property type="match status" value="1"/>
</dbReference>
<organism evidence="3 4">
    <name type="scientific">Arachis hypogaea</name>
    <name type="common">Peanut</name>
    <dbReference type="NCBI Taxonomy" id="3818"/>
    <lineage>
        <taxon>Eukaryota</taxon>
        <taxon>Viridiplantae</taxon>
        <taxon>Streptophyta</taxon>
        <taxon>Embryophyta</taxon>
        <taxon>Tracheophyta</taxon>
        <taxon>Spermatophyta</taxon>
        <taxon>Magnoliopsida</taxon>
        <taxon>eudicotyledons</taxon>
        <taxon>Gunneridae</taxon>
        <taxon>Pentapetalae</taxon>
        <taxon>rosids</taxon>
        <taxon>fabids</taxon>
        <taxon>Fabales</taxon>
        <taxon>Fabaceae</taxon>
        <taxon>Papilionoideae</taxon>
        <taxon>50 kb inversion clade</taxon>
        <taxon>dalbergioids sensu lato</taxon>
        <taxon>Dalbergieae</taxon>
        <taxon>Pterocarpus clade</taxon>
        <taxon>Arachis</taxon>
    </lineage>
</organism>
<feature type="domain" description="DUF4218" evidence="2">
    <location>
        <begin position="2"/>
        <end position="37"/>
    </location>
</feature>
<dbReference type="InterPro" id="IPR025452">
    <property type="entry name" value="DUF4218"/>
</dbReference>
<feature type="region of interest" description="Disordered" evidence="1">
    <location>
        <begin position="31"/>
        <end position="54"/>
    </location>
</feature>
<protein>
    <recommendedName>
        <fullName evidence="2">DUF4218 domain-containing protein</fullName>
    </recommendedName>
</protein>
<evidence type="ECO:0000259" key="2">
    <source>
        <dbReference type="Pfam" id="PF13960"/>
    </source>
</evidence>
<evidence type="ECO:0000256" key="1">
    <source>
        <dbReference type="SAM" id="MobiDB-lite"/>
    </source>
</evidence>
<sequence>MAQPEGSIAEGFLSEEILTFCSRYQDNVETRINRPTHVDNRPSEAPPSEASPSDIASMFPVVGKAVGATSFFTLTATENLQAHRHVLVNYIAVEKLLE</sequence>
<feature type="compositionally biased region" description="Basic and acidic residues" evidence="1">
    <location>
        <begin position="31"/>
        <end position="42"/>
    </location>
</feature>
<evidence type="ECO:0000313" key="3">
    <source>
        <dbReference type="EMBL" id="RYR04265.1"/>
    </source>
</evidence>
<reference evidence="3 4" key="1">
    <citation type="submission" date="2019-01" db="EMBL/GenBank/DDBJ databases">
        <title>Sequencing of cultivated peanut Arachis hypogaea provides insights into genome evolution and oil improvement.</title>
        <authorList>
            <person name="Chen X."/>
        </authorList>
    </citation>
    <scope>NUCLEOTIDE SEQUENCE [LARGE SCALE GENOMIC DNA]</scope>
    <source>
        <strain evidence="4">cv. Fuhuasheng</strain>
        <tissue evidence="3">Leaves</tissue>
    </source>
</reference>
<accession>A0A444YQT3</accession>
<name>A0A444YQT3_ARAHY</name>
<proteinExistence type="predicted"/>